<feature type="domain" description="Glycosyltransferase subfamily 4-like N-terminal" evidence="2">
    <location>
        <begin position="20"/>
        <end position="178"/>
    </location>
</feature>
<dbReference type="Gene3D" id="3.40.50.2000">
    <property type="entry name" value="Glycogen Phosphorylase B"/>
    <property type="match status" value="2"/>
</dbReference>
<dbReference type="EMBL" id="JAUSTY010000008">
    <property type="protein sequence ID" value="MDQ0166378.1"/>
    <property type="molecule type" value="Genomic_DNA"/>
</dbReference>
<organism evidence="3 4">
    <name type="scientific">Caldalkalibacillus horti</name>
    <dbReference type="NCBI Taxonomy" id="77523"/>
    <lineage>
        <taxon>Bacteria</taxon>
        <taxon>Bacillati</taxon>
        <taxon>Bacillota</taxon>
        <taxon>Bacilli</taxon>
        <taxon>Bacillales</taxon>
        <taxon>Bacillaceae</taxon>
        <taxon>Caldalkalibacillus</taxon>
    </lineage>
</organism>
<feature type="domain" description="Glycosyl transferase family 1" evidence="1">
    <location>
        <begin position="192"/>
        <end position="350"/>
    </location>
</feature>
<dbReference type="InterPro" id="IPR028098">
    <property type="entry name" value="Glyco_trans_4-like_N"/>
</dbReference>
<dbReference type="PANTHER" id="PTHR12526:SF630">
    <property type="entry name" value="GLYCOSYLTRANSFERASE"/>
    <property type="match status" value="1"/>
</dbReference>
<gene>
    <name evidence="3" type="ORF">J2S11_002282</name>
</gene>
<evidence type="ECO:0000313" key="3">
    <source>
        <dbReference type="EMBL" id="MDQ0166378.1"/>
    </source>
</evidence>
<evidence type="ECO:0000259" key="1">
    <source>
        <dbReference type="Pfam" id="PF00534"/>
    </source>
</evidence>
<evidence type="ECO:0000259" key="2">
    <source>
        <dbReference type="Pfam" id="PF13439"/>
    </source>
</evidence>
<comment type="caution">
    <text evidence="3">The sequence shown here is derived from an EMBL/GenBank/DDBJ whole genome shotgun (WGS) entry which is preliminary data.</text>
</comment>
<name>A0ABT9VZF1_9BACI</name>
<dbReference type="CDD" id="cd03811">
    <property type="entry name" value="GT4_GT28_WabH-like"/>
    <property type="match status" value="1"/>
</dbReference>
<dbReference type="SUPFAM" id="SSF53756">
    <property type="entry name" value="UDP-Glycosyltransferase/glycogen phosphorylase"/>
    <property type="match status" value="1"/>
</dbReference>
<dbReference type="InterPro" id="IPR001296">
    <property type="entry name" value="Glyco_trans_1"/>
</dbReference>
<protein>
    <submittedName>
        <fullName evidence="3">Glycosyltransferase involved in cell wall biosynthesis</fullName>
    </submittedName>
</protein>
<sequence length="368" mass="41712">MEKENWRKKIVLLVPNLGGGGAEKVMLTLLKTIKKETADVTLLMVHKSGELVHQIPAEANTVDLGIKKLRHAPRKLIQELNRIRPDVILSTLTAMNFVLLVIKPFLAGKPKIVVRETNPPSPKYKDNLKMKLLYQLLYRRSDQIIAISEGVAEDLIQYARLANHKEKISVIYNPIHLSFIQQSMDQPIMHSWLNQKHTPVLLAIGRLVEQKDFHTLLRAFHQVRQQLDSKLIILGEGEQKEQLQALTKELGLTEYVLFDGFVDNPYPYLKRADLFVLSSKWEGFGLVLAEALATNTPIVSTKCRGAPAEILEEGRYGRLVEPGDDQAMAEAILDQLQEPLQENLEGRARQFDVGAITEKYVHTLVQEI</sequence>
<dbReference type="Pfam" id="PF13439">
    <property type="entry name" value="Glyco_transf_4"/>
    <property type="match status" value="1"/>
</dbReference>
<accession>A0ABT9VZF1</accession>
<keyword evidence="4" id="KW-1185">Reference proteome</keyword>
<dbReference type="Pfam" id="PF00534">
    <property type="entry name" value="Glycos_transf_1"/>
    <property type="match status" value="1"/>
</dbReference>
<dbReference type="Proteomes" id="UP001235840">
    <property type="component" value="Unassembled WGS sequence"/>
</dbReference>
<reference evidence="3 4" key="1">
    <citation type="submission" date="2023-07" db="EMBL/GenBank/DDBJ databases">
        <title>Genomic Encyclopedia of Type Strains, Phase IV (KMG-IV): sequencing the most valuable type-strain genomes for metagenomic binning, comparative biology and taxonomic classification.</title>
        <authorList>
            <person name="Goeker M."/>
        </authorList>
    </citation>
    <scope>NUCLEOTIDE SEQUENCE [LARGE SCALE GENOMIC DNA]</scope>
    <source>
        <strain evidence="3 4">DSM 12751</strain>
    </source>
</reference>
<proteinExistence type="predicted"/>
<dbReference type="PANTHER" id="PTHR12526">
    <property type="entry name" value="GLYCOSYLTRANSFERASE"/>
    <property type="match status" value="1"/>
</dbReference>
<dbReference type="RefSeq" id="WP_307394533.1">
    <property type="nucleotide sequence ID" value="NZ_BAAADK010000020.1"/>
</dbReference>
<evidence type="ECO:0000313" key="4">
    <source>
        <dbReference type="Proteomes" id="UP001235840"/>
    </source>
</evidence>